<dbReference type="InterPro" id="IPR052566">
    <property type="entry name" value="Non-lysos_glucosylceramidase"/>
</dbReference>
<dbReference type="Gene3D" id="1.50.10.10">
    <property type="match status" value="1"/>
</dbReference>
<dbReference type="GO" id="GO:0005975">
    <property type="term" value="P:carbohydrate metabolic process"/>
    <property type="evidence" value="ECO:0007669"/>
    <property type="project" value="InterPro"/>
</dbReference>
<evidence type="ECO:0000259" key="1">
    <source>
        <dbReference type="Pfam" id="PF04685"/>
    </source>
</evidence>
<sequence length="378" mass="41784">HGSPDGRRHFGIIECHDYALYNTLDLWIYAAEAVARFFPELAASVARDYADFLVPGDPGRRHHGQAKVLFPINLDLACPHDLGGPGEDPFVTPNSYTYRDGTLWKDLNCDFVLCVYREGRHMDAGWRSRLFPAVRAAIDHLQQFDRDGDGLIENDGIPDQTFDNIPMAGPSSYCGGLWIAALLAASELADEAGETSLAEDWKGQADRAAGAYNERLFNGQWFRVDTDGPFSEACFVEQLFGPFLARRLGLGDIVPQVSAKSALRAIYERNFLEAGGGEGAVSLAGIPDDAMALLPHQEDTSFQTAEIQPGFNFSFAAQLEAWDLSGEADVLRRALCRELHERRNLVFQTPAAFDRGRLTCRAVLNMRPLAAWWIAEAS</sequence>
<name>A0A6B0XV60_9RHOB</name>
<protein>
    <recommendedName>
        <fullName evidence="1">Glycosyl-hydrolase family 116 catalytic region domain-containing protein</fullName>
    </recommendedName>
</protein>
<reference evidence="2" key="1">
    <citation type="submission" date="2019-09" db="EMBL/GenBank/DDBJ databases">
        <title>Characterisation of the sponge microbiome using genome-centric metagenomics.</title>
        <authorList>
            <person name="Engelberts J.P."/>
            <person name="Robbins S.J."/>
            <person name="De Goeij J.M."/>
            <person name="Aranda M."/>
            <person name="Bell S.C."/>
            <person name="Webster N.S."/>
        </authorList>
    </citation>
    <scope>NUCLEOTIDE SEQUENCE</scope>
    <source>
        <strain evidence="2">SB0664_bin_43</strain>
    </source>
</reference>
<accession>A0A6B0XV60</accession>
<dbReference type="SUPFAM" id="SSF48208">
    <property type="entry name" value="Six-hairpin glycosidases"/>
    <property type="match status" value="1"/>
</dbReference>
<dbReference type="Pfam" id="PF04685">
    <property type="entry name" value="DUF608"/>
    <property type="match status" value="1"/>
</dbReference>
<dbReference type="PANTHER" id="PTHR12654">
    <property type="entry name" value="BILE ACID BETA-GLUCOSIDASE-RELATED"/>
    <property type="match status" value="1"/>
</dbReference>
<dbReference type="EMBL" id="VXRY01000013">
    <property type="protein sequence ID" value="MXY32551.1"/>
    <property type="molecule type" value="Genomic_DNA"/>
</dbReference>
<evidence type="ECO:0000313" key="2">
    <source>
        <dbReference type="EMBL" id="MXY32551.1"/>
    </source>
</evidence>
<dbReference type="InterPro" id="IPR006775">
    <property type="entry name" value="GH116_catalytic"/>
</dbReference>
<organism evidence="2">
    <name type="scientific">Boseongicola sp. SB0664_bin_43</name>
    <dbReference type="NCBI Taxonomy" id="2604844"/>
    <lineage>
        <taxon>Bacteria</taxon>
        <taxon>Pseudomonadati</taxon>
        <taxon>Pseudomonadota</taxon>
        <taxon>Alphaproteobacteria</taxon>
        <taxon>Rhodobacterales</taxon>
        <taxon>Paracoccaceae</taxon>
        <taxon>Boseongicola</taxon>
    </lineage>
</organism>
<feature type="non-terminal residue" evidence="2">
    <location>
        <position position="1"/>
    </location>
</feature>
<gene>
    <name evidence="2" type="ORF">F4Y60_00355</name>
</gene>
<proteinExistence type="predicted"/>
<dbReference type="GO" id="GO:0008422">
    <property type="term" value="F:beta-glucosidase activity"/>
    <property type="evidence" value="ECO:0007669"/>
    <property type="project" value="TreeGrafter"/>
</dbReference>
<comment type="caution">
    <text evidence="2">The sequence shown here is derived from an EMBL/GenBank/DDBJ whole genome shotgun (WGS) entry which is preliminary data.</text>
</comment>
<dbReference type="AlphaFoldDB" id="A0A6B0XV60"/>
<dbReference type="InterPro" id="IPR012341">
    <property type="entry name" value="6hp_glycosidase-like_sf"/>
</dbReference>
<dbReference type="PANTHER" id="PTHR12654:SF0">
    <property type="entry name" value="NON-LYSOSOMAL GLUCOSYLCERAMIDASE"/>
    <property type="match status" value="1"/>
</dbReference>
<dbReference type="InterPro" id="IPR008928">
    <property type="entry name" value="6-hairpin_glycosidase_sf"/>
</dbReference>
<feature type="domain" description="Glycosyl-hydrolase family 116 catalytic region" evidence="1">
    <location>
        <begin position="9"/>
        <end position="373"/>
    </location>
</feature>